<reference evidence="2 3" key="1">
    <citation type="submission" date="2024-09" db="EMBL/GenBank/DDBJ databases">
        <title>Itraconazole resistance in Madurella fahalii resulting from another homologue of gene encoding cytochrome P450 14-alpha sterol demethylase (CYP51).</title>
        <authorList>
            <person name="Yoshioka I."/>
            <person name="Fahal A.H."/>
            <person name="Kaneko S."/>
            <person name="Yaguchi T."/>
        </authorList>
    </citation>
    <scope>NUCLEOTIDE SEQUENCE [LARGE SCALE GENOMIC DNA]</scope>
    <source>
        <strain evidence="2 3">IFM 68171</strain>
    </source>
</reference>
<comment type="caution">
    <text evidence="2">The sequence shown here is derived from an EMBL/GenBank/DDBJ whole genome shotgun (WGS) entry which is preliminary data.</text>
</comment>
<keyword evidence="1" id="KW-0732">Signal</keyword>
<evidence type="ECO:0008006" key="4">
    <source>
        <dbReference type="Google" id="ProtNLM"/>
    </source>
</evidence>
<dbReference type="Proteomes" id="UP001628179">
    <property type="component" value="Unassembled WGS sequence"/>
</dbReference>
<feature type="chain" id="PRO_5045121671" description="Fungal N-terminal domain-containing protein" evidence="1">
    <location>
        <begin position="21"/>
        <end position="161"/>
    </location>
</feature>
<accession>A0ABQ0GPN5</accession>
<evidence type="ECO:0000313" key="3">
    <source>
        <dbReference type="Proteomes" id="UP001628179"/>
    </source>
</evidence>
<dbReference type="GeneID" id="98180642"/>
<protein>
    <recommendedName>
        <fullName evidence="4">Fungal N-terminal domain-containing protein</fullName>
    </recommendedName>
</protein>
<dbReference type="RefSeq" id="XP_070921420.1">
    <property type="nucleotide sequence ID" value="XM_071065319.1"/>
</dbReference>
<evidence type="ECO:0000313" key="2">
    <source>
        <dbReference type="EMBL" id="GAB1319690.1"/>
    </source>
</evidence>
<evidence type="ECO:0000256" key="1">
    <source>
        <dbReference type="SAM" id="SignalP"/>
    </source>
</evidence>
<proteinExistence type="predicted"/>
<organism evidence="2 3">
    <name type="scientific">Madurella fahalii</name>
    <dbReference type="NCBI Taxonomy" id="1157608"/>
    <lineage>
        <taxon>Eukaryota</taxon>
        <taxon>Fungi</taxon>
        <taxon>Dikarya</taxon>
        <taxon>Ascomycota</taxon>
        <taxon>Pezizomycotina</taxon>
        <taxon>Sordariomycetes</taxon>
        <taxon>Sordariomycetidae</taxon>
        <taxon>Sordariales</taxon>
        <taxon>Sordariales incertae sedis</taxon>
        <taxon>Madurella</taxon>
    </lineage>
</organism>
<name>A0ABQ0GPN5_9PEZI</name>
<dbReference type="EMBL" id="BAAFSV010000005">
    <property type="protein sequence ID" value="GAB1319690.1"/>
    <property type="molecule type" value="Genomic_DNA"/>
</dbReference>
<keyword evidence="3" id="KW-1185">Reference proteome</keyword>
<feature type="signal peptide" evidence="1">
    <location>
        <begin position="1"/>
        <end position="20"/>
    </location>
</feature>
<sequence>MIMEAAALIGLITACATVAAKTGTLAADLNTLATKLKNAELTVHHFVAQLSSLRSASTRLAAWLSSHGADSLSEAEIADLQRSLDACHALAGLVKAHVDRIKKGQVGSVFGIKAKAKAAWNDEEMKEYRQSLQAQVQALMSSCRFFSSQASLSREEEQQLV</sequence>
<gene>
    <name evidence="2" type="ORF">MFIFM68171_09900</name>
</gene>